<keyword evidence="9 11" id="KW-0539">Nucleus</keyword>
<evidence type="ECO:0000256" key="11">
    <source>
        <dbReference type="HAMAP-Rule" id="MF_03055"/>
    </source>
</evidence>
<evidence type="ECO:0000256" key="8">
    <source>
        <dbReference type="ARBA" id="ARBA00022884"/>
    </source>
</evidence>
<dbReference type="AlphaFoldDB" id="A0A668ADE6"/>
<dbReference type="UniPathway" id="UPA00989"/>
<dbReference type="HAMAP" id="MF_03055">
    <property type="entry name" value="tRNA_methyltr_TrmB_euk"/>
    <property type="match status" value="1"/>
</dbReference>
<dbReference type="GeneID" id="115358855"/>
<comment type="function">
    <text evidence="11">Catalyzes the formation of N(7)-methylguanine at position 46 (m7G46) in tRNA.</text>
</comment>
<keyword evidence="7 11" id="KW-0819">tRNA processing</keyword>
<evidence type="ECO:0000256" key="5">
    <source>
        <dbReference type="ARBA" id="ARBA00022679"/>
    </source>
</evidence>
<keyword evidence="13" id="KW-1185">Reference proteome</keyword>
<dbReference type="InterPro" id="IPR025763">
    <property type="entry name" value="Trm8_euk"/>
</dbReference>
<comment type="pathway">
    <text evidence="10 11">tRNA modification; N(7)-methylguanine-tRNA biosynthesis.</text>
</comment>
<keyword evidence="5 11" id="KW-0808">Transferase</keyword>
<proteinExistence type="inferred from homology"/>
<dbReference type="NCBIfam" id="TIGR00091">
    <property type="entry name" value="tRNA (guanosine(46)-N7)-methyltransferase TrmB"/>
    <property type="match status" value="1"/>
</dbReference>
<dbReference type="RefSeq" id="XP_029906800.1">
    <property type="nucleotide sequence ID" value="XM_030050940.1"/>
</dbReference>
<dbReference type="InParanoid" id="A0A668ADE6"/>
<reference evidence="12" key="1">
    <citation type="submission" date="2019-06" db="EMBL/GenBank/DDBJ databases">
        <authorList>
            <consortium name="Wellcome Sanger Institute Data Sharing"/>
        </authorList>
    </citation>
    <scope>NUCLEOTIDE SEQUENCE [LARGE SCALE GENOMIC DNA]</scope>
</reference>
<dbReference type="FunFam" id="3.40.50.150:FF:000060">
    <property type="entry name" value="tRNA (guanine-N(7)-)-methyltransferase"/>
    <property type="match status" value="1"/>
</dbReference>
<dbReference type="OrthoDB" id="47276at2759"/>
<evidence type="ECO:0000256" key="3">
    <source>
        <dbReference type="ARBA" id="ARBA00022555"/>
    </source>
</evidence>
<dbReference type="GeneTree" id="ENSGT00390000017840"/>
<evidence type="ECO:0000313" key="13">
    <source>
        <dbReference type="Proteomes" id="UP000472263"/>
    </source>
</evidence>
<protein>
    <recommendedName>
        <fullName evidence="11">tRNA (guanine-N(7)-)-methyltransferase</fullName>
        <ecNumber evidence="11">2.1.1.33</ecNumber>
    </recommendedName>
    <alternativeName>
        <fullName evidence="11">Methyltransferase-like protein 1</fullName>
    </alternativeName>
    <alternativeName>
        <fullName evidence="11">tRNA (guanine(46)-N(7))-methyltransferase</fullName>
    </alternativeName>
    <alternativeName>
        <fullName evidence="11">tRNA(m7G46)-methyltransferase</fullName>
    </alternativeName>
</protein>
<evidence type="ECO:0000256" key="6">
    <source>
        <dbReference type="ARBA" id="ARBA00022691"/>
    </source>
</evidence>
<keyword evidence="3 11" id="KW-0820">tRNA-binding</keyword>
<evidence type="ECO:0000256" key="2">
    <source>
        <dbReference type="ARBA" id="ARBA00004123"/>
    </source>
</evidence>
<dbReference type="Gene3D" id="3.40.50.150">
    <property type="entry name" value="Vaccinia Virus protein VP39"/>
    <property type="match status" value="1"/>
</dbReference>
<dbReference type="GO" id="GO:0008176">
    <property type="term" value="F:tRNA (guanine(46)-N7)-methyltransferase activity"/>
    <property type="evidence" value="ECO:0007669"/>
    <property type="project" value="UniProtKB-UniRule"/>
</dbReference>
<evidence type="ECO:0000256" key="4">
    <source>
        <dbReference type="ARBA" id="ARBA00022603"/>
    </source>
</evidence>
<reference evidence="12" key="2">
    <citation type="submission" date="2025-08" db="UniProtKB">
        <authorList>
            <consortium name="Ensembl"/>
        </authorList>
    </citation>
    <scope>IDENTIFICATION</scope>
</reference>
<feature type="binding site" evidence="11">
    <location>
        <begin position="216"/>
        <end position="218"/>
    </location>
    <ligand>
        <name>S-adenosyl-L-methionine</name>
        <dbReference type="ChEBI" id="CHEBI:59789"/>
    </ligand>
</feature>
<dbReference type="InterPro" id="IPR029063">
    <property type="entry name" value="SAM-dependent_MTases_sf"/>
</dbReference>
<accession>A0A668ADE6</accession>
<evidence type="ECO:0000256" key="7">
    <source>
        <dbReference type="ARBA" id="ARBA00022694"/>
    </source>
</evidence>
<evidence type="ECO:0000256" key="10">
    <source>
        <dbReference type="ARBA" id="ARBA00060552"/>
    </source>
</evidence>
<dbReference type="GO" id="GO:0000049">
    <property type="term" value="F:tRNA binding"/>
    <property type="evidence" value="ECO:0007669"/>
    <property type="project" value="UniProtKB-UniRule"/>
</dbReference>
<dbReference type="Ensembl" id="ENSMMDT00005050192.1">
    <property type="protein sequence ID" value="ENSMMDP00005049233.1"/>
    <property type="gene ID" value="ENSMMDG00005022378.1"/>
</dbReference>
<dbReference type="PROSITE" id="PS51625">
    <property type="entry name" value="SAM_MT_TRMB"/>
    <property type="match status" value="1"/>
</dbReference>
<evidence type="ECO:0000313" key="12">
    <source>
        <dbReference type="Ensembl" id="ENSMMDP00005049233.1"/>
    </source>
</evidence>
<dbReference type="Pfam" id="PF02390">
    <property type="entry name" value="Methyltransf_4"/>
    <property type="match status" value="1"/>
</dbReference>
<comment type="subunit">
    <text evidence="11">Forms a complex with WDR4.</text>
</comment>
<comment type="similarity">
    <text evidence="11">Belongs to the class I-like SAM-binding methyltransferase superfamily. TrmB family.</text>
</comment>
<organism evidence="12 13">
    <name type="scientific">Myripristis murdjan</name>
    <name type="common">pinecone soldierfish</name>
    <dbReference type="NCBI Taxonomy" id="586833"/>
    <lineage>
        <taxon>Eukaryota</taxon>
        <taxon>Metazoa</taxon>
        <taxon>Chordata</taxon>
        <taxon>Craniata</taxon>
        <taxon>Vertebrata</taxon>
        <taxon>Euteleostomi</taxon>
        <taxon>Actinopterygii</taxon>
        <taxon>Neopterygii</taxon>
        <taxon>Teleostei</taxon>
        <taxon>Neoteleostei</taxon>
        <taxon>Acanthomorphata</taxon>
        <taxon>Holocentriformes</taxon>
        <taxon>Holocentridae</taxon>
        <taxon>Myripristis</taxon>
    </lineage>
</organism>
<dbReference type="FunCoup" id="A0A668ADE6">
    <property type="interactions" value="1112"/>
</dbReference>
<dbReference type="SUPFAM" id="SSF53335">
    <property type="entry name" value="S-adenosyl-L-methionine-dependent methyltransferases"/>
    <property type="match status" value="1"/>
</dbReference>
<comment type="catalytic activity">
    <reaction evidence="1 11">
        <text>guanosine(46) in tRNA + S-adenosyl-L-methionine = N(7)-methylguanosine(46) in tRNA + S-adenosyl-L-homocysteine</text>
        <dbReference type="Rhea" id="RHEA:42708"/>
        <dbReference type="Rhea" id="RHEA-COMP:10188"/>
        <dbReference type="Rhea" id="RHEA-COMP:10189"/>
        <dbReference type="ChEBI" id="CHEBI:57856"/>
        <dbReference type="ChEBI" id="CHEBI:59789"/>
        <dbReference type="ChEBI" id="CHEBI:74269"/>
        <dbReference type="ChEBI" id="CHEBI:74480"/>
        <dbReference type="EC" id="2.1.1.33"/>
    </reaction>
</comment>
<dbReference type="GO" id="GO:0005634">
    <property type="term" value="C:nucleus"/>
    <property type="evidence" value="ECO:0007669"/>
    <property type="project" value="UniProtKB-SubCell"/>
</dbReference>
<dbReference type="Proteomes" id="UP000472263">
    <property type="component" value="Chromosome 5"/>
</dbReference>
<name>A0A668ADE6_9TELE</name>
<feature type="binding site" evidence="11">
    <location>
        <begin position="85"/>
        <end position="86"/>
    </location>
    <ligand>
        <name>S-adenosyl-L-methionine</name>
        <dbReference type="ChEBI" id="CHEBI:59789"/>
    </ligand>
</feature>
<dbReference type="EC" id="2.1.1.33" evidence="11"/>
<dbReference type="SMR" id="A0A668ADE6"/>
<evidence type="ECO:0000256" key="9">
    <source>
        <dbReference type="ARBA" id="ARBA00023242"/>
    </source>
</evidence>
<dbReference type="InterPro" id="IPR003358">
    <property type="entry name" value="tRNA_(Gua-N-7)_MeTrfase_Trmb"/>
</dbReference>
<keyword evidence="4 11" id="KW-0489">Methyltransferase</keyword>
<dbReference type="GO" id="GO:0106143">
    <property type="term" value="C:tRNA (m7G46) methyltransferase complex"/>
    <property type="evidence" value="ECO:0007669"/>
    <property type="project" value="UniProtKB-ARBA"/>
</dbReference>
<sequence>MSLSMPQKRYYRQRAHSNPMADHTFDYPVCPEDMDWSELYPDFFPGSQCERGPAQVEFADIGCGYGGLLVELSPLFPDKLILGLEIRVKVSDYVQDRIQSLRASTPGSYQNIACLRSNAMKYLPNFFTKGQLSKMFFLFPDPHFKKTKHKWRIISPTLLAEYAYILRTGGLVYTNTDVEEVHLWIVKHFTEHPLFSRVPDEELDSDIIISRLGTCTEEGKKVQRNGGKNFLAVFRRIEDSS</sequence>
<comment type="subcellular location">
    <subcellularLocation>
        <location evidence="2 11">Nucleus</location>
    </subcellularLocation>
</comment>
<dbReference type="PANTHER" id="PTHR23417:SF16">
    <property type="entry name" value="TRNA (GUANINE-N(7)-)-METHYLTRANSFERASE"/>
    <property type="match status" value="1"/>
</dbReference>
<feature type="binding site" evidence="11">
    <location>
        <begin position="118"/>
        <end position="119"/>
    </location>
    <ligand>
        <name>S-adenosyl-L-methionine</name>
        <dbReference type="ChEBI" id="CHEBI:59789"/>
    </ligand>
</feature>
<reference evidence="12" key="3">
    <citation type="submission" date="2025-09" db="UniProtKB">
        <authorList>
            <consortium name="Ensembl"/>
        </authorList>
    </citation>
    <scope>IDENTIFICATION</scope>
</reference>
<dbReference type="PANTHER" id="PTHR23417">
    <property type="entry name" value="3-DEOXY-D-MANNO-OCTULOSONIC-ACID TRANSFERASE/TRNA GUANINE-N 7 - -METHYLTRANSFERASE"/>
    <property type="match status" value="1"/>
</dbReference>
<feature type="active site" evidence="11">
    <location>
        <position position="141"/>
    </location>
</feature>
<feature type="binding site" evidence="11">
    <location>
        <position position="138"/>
    </location>
    <ligand>
        <name>S-adenosyl-L-methionine</name>
        <dbReference type="ChEBI" id="CHEBI:59789"/>
    </ligand>
</feature>
<dbReference type="CTD" id="4234"/>
<gene>
    <name evidence="11 12" type="primary">METTL1</name>
    <name evidence="12" type="synonym">mettl1</name>
</gene>
<keyword evidence="6 11" id="KW-0949">S-adenosyl-L-methionine</keyword>
<evidence type="ECO:0000256" key="1">
    <source>
        <dbReference type="ARBA" id="ARBA00000142"/>
    </source>
</evidence>
<feature type="binding site" evidence="11">
    <location>
        <position position="62"/>
    </location>
    <ligand>
        <name>S-adenosyl-L-methionine</name>
        <dbReference type="ChEBI" id="CHEBI:59789"/>
    </ligand>
</feature>
<keyword evidence="8 11" id="KW-0694">RNA-binding</keyword>